<name>A0A210QHN0_MIZYE</name>
<sequence length="172" mass="18854">MEDEQLRQIAQLLVKNVIEKAVDKVKTEERETDEGLDQGVDDIVGLTIGRSIIAIREGRSSPADNKMEGLAGQLDKEVDDIVGLTIGRSITAIRKDYKPTEHKIGHVTTTDAQRDKKEAMGINAATAGGSTNTSVGGKKKSSSKAHNKRDWVRKHLLCCFVRQTATVEPLFD</sequence>
<proteinExistence type="predicted"/>
<protein>
    <submittedName>
        <fullName evidence="2">Uncharacterized protein</fullName>
    </submittedName>
</protein>
<dbReference type="EMBL" id="NEDP02003636">
    <property type="protein sequence ID" value="OWF48240.1"/>
    <property type="molecule type" value="Genomic_DNA"/>
</dbReference>
<evidence type="ECO:0000313" key="3">
    <source>
        <dbReference type="Proteomes" id="UP000242188"/>
    </source>
</evidence>
<dbReference type="Proteomes" id="UP000242188">
    <property type="component" value="Unassembled WGS sequence"/>
</dbReference>
<feature type="region of interest" description="Disordered" evidence="1">
    <location>
        <begin position="124"/>
        <end position="147"/>
    </location>
</feature>
<gene>
    <name evidence="2" type="ORF">KP79_PYT16286</name>
</gene>
<keyword evidence="3" id="KW-1185">Reference proteome</keyword>
<feature type="compositionally biased region" description="Basic residues" evidence="1">
    <location>
        <begin position="137"/>
        <end position="147"/>
    </location>
</feature>
<comment type="caution">
    <text evidence="2">The sequence shown here is derived from an EMBL/GenBank/DDBJ whole genome shotgun (WGS) entry which is preliminary data.</text>
</comment>
<dbReference type="AlphaFoldDB" id="A0A210QHN0"/>
<evidence type="ECO:0000256" key="1">
    <source>
        <dbReference type="SAM" id="MobiDB-lite"/>
    </source>
</evidence>
<reference evidence="2 3" key="1">
    <citation type="journal article" date="2017" name="Nat. Ecol. Evol.">
        <title>Scallop genome provides insights into evolution of bilaterian karyotype and development.</title>
        <authorList>
            <person name="Wang S."/>
            <person name="Zhang J."/>
            <person name="Jiao W."/>
            <person name="Li J."/>
            <person name="Xun X."/>
            <person name="Sun Y."/>
            <person name="Guo X."/>
            <person name="Huan P."/>
            <person name="Dong B."/>
            <person name="Zhang L."/>
            <person name="Hu X."/>
            <person name="Sun X."/>
            <person name="Wang J."/>
            <person name="Zhao C."/>
            <person name="Wang Y."/>
            <person name="Wang D."/>
            <person name="Huang X."/>
            <person name="Wang R."/>
            <person name="Lv J."/>
            <person name="Li Y."/>
            <person name="Zhang Z."/>
            <person name="Liu B."/>
            <person name="Lu W."/>
            <person name="Hui Y."/>
            <person name="Liang J."/>
            <person name="Zhou Z."/>
            <person name="Hou R."/>
            <person name="Li X."/>
            <person name="Liu Y."/>
            <person name="Li H."/>
            <person name="Ning X."/>
            <person name="Lin Y."/>
            <person name="Zhao L."/>
            <person name="Xing Q."/>
            <person name="Dou J."/>
            <person name="Li Y."/>
            <person name="Mao J."/>
            <person name="Guo H."/>
            <person name="Dou H."/>
            <person name="Li T."/>
            <person name="Mu C."/>
            <person name="Jiang W."/>
            <person name="Fu Q."/>
            <person name="Fu X."/>
            <person name="Miao Y."/>
            <person name="Liu J."/>
            <person name="Yu Q."/>
            <person name="Li R."/>
            <person name="Liao H."/>
            <person name="Li X."/>
            <person name="Kong Y."/>
            <person name="Jiang Z."/>
            <person name="Chourrout D."/>
            <person name="Li R."/>
            <person name="Bao Z."/>
        </authorList>
    </citation>
    <scope>NUCLEOTIDE SEQUENCE [LARGE SCALE GENOMIC DNA]</scope>
    <source>
        <strain evidence="2 3">PY_sf001</strain>
    </source>
</reference>
<evidence type="ECO:0000313" key="2">
    <source>
        <dbReference type="EMBL" id="OWF48240.1"/>
    </source>
</evidence>
<organism evidence="2 3">
    <name type="scientific">Mizuhopecten yessoensis</name>
    <name type="common">Japanese scallop</name>
    <name type="synonym">Patinopecten yessoensis</name>
    <dbReference type="NCBI Taxonomy" id="6573"/>
    <lineage>
        <taxon>Eukaryota</taxon>
        <taxon>Metazoa</taxon>
        <taxon>Spiralia</taxon>
        <taxon>Lophotrochozoa</taxon>
        <taxon>Mollusca</taxon>
        <taxon>Bivalvia</taxon>
        <taxon>Autobranchia</taxon>
        <taxon>Pteriomorphia</taxon>
        <taxon>Pectinida</taxon>
        <taxon>Pectinoidea</taxon>
        <taxon>Pectinidae</taxon>
        <taxon>Mizuhopecten</taxon>
    </lineage>
</organism>
<accession>A0A210QHN0</accession>